<comment type="caution">
    <text evidence="1">The sequence shown here is derived from an EMBL/GenBank/DDBJ whole genome shotgun (WGS) entry which is preliminary data.</text>
</comment>
<proteinExistence type="predicted"/>
<dbReference type="GeneID" id="78774630"/>
<dbReference type="Proteomes" id="UP000483820">
    <property type="component" value="Chromosome III"/>
</dbReference>
<dbReference type="AlphaFoldDB" id="A0A6A5GZH9"/>
<evidence type="ECO:0000313" key="2">
    <source>
        <dbReference type="Proteomes" id="UP000483820"/>
    </source>
</evidence>
<sequence>MLVVNRLPLILTRYLLRLTSDVLHEFHATRVDHIARLVGDSHLWNDFFDDLIDSFLRESDLIVLVHTCRRNLEMVLLHELRQHIILLLLIRRRQSHLLLPLIIHHFLDHRTRLSIQIAQLRVLRLHFFRVDWRIRVEESIPPLHIVDLLQCEHNRLSVLDNPIAVLHFNGVREFAIDNGRLVLETDGDAGLLDFDDDIAGFDSETGVYWDANLQLLKCLSPLVHGEIGSISTVRFDKVTVFLLSVFFHFLFRGRFDGGLFRLFLLEFRRFFISNLHNFRRITELFLFLGFLSRTLLR</sequence>
<dbReference type="KEGG" id="crq:GCK72_008367"/>
<dbReference type="CTD" id="78774630"/>
<organism evidence="1 2">
    <name type="scientific">Caenorhabditis remanei</name>
    <name type="common">Caenorhabditis vulgaris</name>
    <dbReference type="NCBI Taxonomy" id="31234"/>
    <lineage>
        <taxon>Eukaryota</taxon>
        <taxon>Metazoa</taxon>
        <taxon>Ecdysozoa</taxon>
        <taxon>Nematoda</taxon>
        <taxon>Chromadorea</taxon>
        <taxon>Rhabditida</taxon>
        <taxon>Rhabditina</taxon>
        <taxon>Rhabditomorpha</taxon>
        <taxon>Rhabditoidea</taxon>
        <taxon>Rhabditidae</taxon>
        <taxon>Peloderinae</taxon>
        <taxon>Caenorhabditis</taxon>
    </lineage>
</organism>
<dbReference type="EMBL" id="WUAV01000003">
    <property type="protein sequence ID" value="KAF1760121.1"/>
    <property type="molecule type" value="Genomic_DNA"/>
</dbReference>
<evidence type="ECO:0000313" key="1">
    <source>
        <dbReference type="EMBL" id="KAF1760121.1"/>
    </source>
</evidence>
<name>A0A6A5GZH9_CAERE</name>
<protein>
    <submittedName>
        <fullName evidence="1">Uncharacterized protein</fullName>
    </submittedName>
</protein>
<dbReference type="RefSeq" id="XP_053586366.1">
    <property type="nucleotide sequence ID" value="XM_053726789.1"/>
</dbReference>
<accession>A0A6A5GZH9</accession>
<reference evidence="1 2" key="1">
    <citation type="submission" date="2019-12" db="EMBL/GenBank/DDBJ databases">
        <title>Chromosome-level assembly of the Caenorhabditis remanei genome.</title>
        <authorList>
            <person name="Teterina A.A."/>
            <person name="Willis J.H."/>
            <person name="Phillips P.C."/>
        </authorList>
    </citation>
    <scope>NUCLEOTIDE SEQUENCE [LARGE SCALE GENOMIC DNA]</scope>
    <source>
        <strain evidence="1 2">PX506</strain>
        <tissue evidence="1">Whole organism</tissue>
    </source>
</reference>
<gene>
    <name evidence="1" type="ORF">GCK72_008367</name>
</gene>